<dbReference type="Gene3D" id="3.20.20.140">
    <property type="entry name" value="Metal-dependent hydrolases"/>
    <property type="match status" value="1"/>
</dbReference>
<dbReference type="AlphaFoldDB" id="A0A382L0X4"/>
<reference evidence="1" key="1">
    <citation type="submission" date="2018-05" db="EMBL/GenBank/DDBJ databases">
        <authorList>
            <person name="Lanie J.A."/>
            <person name="Ng W.-L."/>
            <person name="Kazmierczak K.M."/>
            <person name="Andrzejewski T.M."/>
            <person name="Davidsen T.M."/>
            <person name="Wayne K.J."/>
            <person name="Tettelin H."/>
            <person name="Glass J.I."/>
            <person name="Rusch D."/>
            <person name="Podicherti R."/>
            <person name="Tsui H.-C.T."/>
            <person name="Winkler M.E."/>
        </authorList>
    </citation>
    <scope>NUCLEOTIDE SEQUENCE</scope>
</reference>
<organism evidence="1">
    <name type="scientific">marine metagenome</name>
    <dbReference type="NCBI Taxonomy" id="408172"/>
    <lineage>
        <taxon>unclassified sequences</taxon>
        <taxon>metagenomes</taxon>
        <taxon>ecological metagenomes</taxon>
    </lineage>
</organism>
<evidence type="ECO:0000313" key="1">
    <source>
        <dbReference type="EMBL" id="SVC30644.1"/>
    </source>
</evidence>
<protein>
    <recommendedName>
        <fullName evidence="2">Peptidase M19 renal dipeptidase</fullName>
    </recommendedName>
</protein>
<accession>A0A382L0X4</accession>
<gene>
    <name evidence="1" type="ORF">METZ01_LOCUS283498</name>
</gene>
<feature type="non-terminal residue" evidence="1">
    <location>
        <position position="143"/>
    </location>
</feature>
<sequence>MLIVDAHEDIAYNALRYNRDYSTSALNIRSAESNSPNMHANGLACLGHDEWLSGHVGIIFATLFSPPYSHYSGDSAKMYYQNSDQAHKLAHNQLDYYLHMEEKDDFQIIRNLSELEFVITSWDENNNRKPVIGLVLLMEGADP</sequence>
<dbReference type="EMBL" id="UINC01084212">
    <property type="protein sequence ID" value="SVC30644.1"/>
    <property type="molecule type" value="Genomic_DNA"/>
</dbReference>
<evidence type="ECO:0008006" key="2">
    <source>
        <dbReference type="Google" id="ProtNLM"/>
    </source>
</evidence>
<name>A0A382L0X4_9ZZZZ</name>
<proteinExistence type="predicted"/>